<comment type="subcellular location">
    <subcellularLocation>
        <location evidence="1">Cell membrane</location>
        <topology evidence="1">Multi-pass membrane protein</topology>
    </subcellularLocation>
</comment>
<dbReference type="PROSITE" id="PS50929">
    <property type="entry name" value="ABC_TM1F"/>
    <property type="match status" value="1"/>
</dbReference>
<keyword evidence="2" id="KW-0813">Transport</keyword>
<evidence type="ECO:0000256" key="1">
    <source>
        <dbReference type="ARBA" id="ARBA00004651"/>
    </source>
</evidence>
<dbReference type="GO" id="GO:0005524">
    <property type="term" value="F:ATP binding"/>
    <property type="evidence" value="ECO:0007669"/>
    <property type="project" value="UniProtKB-KW"/>
</dbReference>
<keyword evidence="8" id="KW-0547">Nucleotide-binding</keyword>
<reference evidence="8 9" key="1">
    <citation type="submission" date="2020-02" db="EMBL/GenBank/DDBJ databases">
        <authorList>
            <consortium name="PulseNet: The National Subtyping Network for Foodborne Disease Surveillance"/>
            <person name="Tarr C.L."/>
            <person name="Trees E."/>
            <person name="Katz L.S."/>
            <person name="Carleton-Romer H.A."/>
            <person name="Stroika S."/>
            <person name="Kucerova Z."/>
            <person name="Roache K.F."/>
            <person name="Sabol A.L."/>
            <person name="Besser J."/>
            <person name="Gerner-Smidt P."/>
        </authorList>
    </citation>
    <scope>NUCLEOTIDE SEQUENCE [LARGE SCALE GENOMIC DNA]</scope>
    <source>
        <strain evidence="8 9">PNUSAE005278</strain>
    </source>
</reference>
<feature type="transmembrane region" description="Helical" evidence="6">
    <location>
        <begin position="71"/>
        <end position="90"/>
    </location>
</feature>
<keyword evidence="8" id="KW-0067">ATP-binding</keyword>
<dbReference type="GO" id="GO:0140359">
    <property type="term" value="F:ABC-type transporter activity"/>
    <property type="evidence" value="ECO:0007669"/>
    <property type="project" value="InterPro"/>
</dbReference>
<evidence type="ECO:0000256" key="6">
    <source>
        <dbReference type="SAM" id="Phobius"/>
    </source>
</evidence>
<sequence length="288" mass="34090">MITIPITFCMLIAKYLCLLKPFWLRKNNKTSVLLIIIILAMILGVVKIQVWLNDWNNDFFNALSQKETDKLWQLVLWFPALLGIFVLISVNKTWLIKLLTIRWREWLTDYYLNRWFADKNYYFTQIYGEHKNTDNPDQRIAEDILLLISKTLSLSFGFIQSLSMLITFTVILWQSAGTLSFTVGGTEWNIQGYMVYTVVLIVIGGTLFTHKVGKRIRPLNVEKQRSEATFRTNLVQHNKQAELIALSNAESLQRQELSDNFHTIKENWHRLMNRQRWLDYWQNIYSRS</sequence>
<dbReference type="Pfam" id="PF06472">
    <property type="entry name" value="ABC_membrane_2"/>
    <property type="match status" value="1"/>
</dbReference>
<evidence type="ECO:0000313" key="9">
    <source>
        <dbReference type="Proteomes" id="UP000524010"/>
    </source>
</evidence>
<evidence type="ECO:0000256" key="2">
    <source>
        <dbReference type="ARBA" id="ARBA00022448"/>
    </source>
</evidence>
<feature type="transmembrane region" description="Helical" evidence="6">
    <location>
        <begin position="152"/>
        <end position="173"/>
    </location>
</feature>
<feature type="transmembrane region" description="Helical" evidence="6">
    <location>
        <begin position="193"/>
        <end position="210"/>
    </location>
</feature>
<dbReference type="SUPFAM" id="SSF90123">
    <property type="entry name" value="ABC transporter transmembrane region"/>
    <property type="match status" value="1"/>
</dbReference>
<keyword evidence="3 6" id="KW-0812">Transmembrane</keyword>
<dbReference type="GO" id="GO:0005886">
    <property type="term" value="C:plasma membrane"/>
    <property type="evidence" value="ECO:0007669"/>
    <property type="project" value="UniProtKB-SubCell"/>
</dbReference>
<keyword evidence="5 6" id="KW-0472">Membrane</keyword>
<keyword evidence="4 6" id="KW-1133">Transmembrane helix</keyword>
<evidence type="ECO:0000259" key="7">
    <source>
        <dbReference type="PROSITE" id="PS50929"/>
    </source>
</evidence>
<dbReference type="Proteomes" id="UP000524010">
    <property type="component" value="Unassembled WGS sequence"/>
</dbReference>
<protein>
    <submittedName>
        <fullName evidence="8">ABC transporter ATP-binding protein/permease</fullName>
    </submittedName>
</protein>
<feature type="domain" description="ABC transmembrane type-1" evidence="7">
    <location>
        <begin position="36"/>
        <end position="288"/>
    </location>
</feature>
<feature type="transmembrane region" description="Helical" evidence="6">
    <location>
        <begin position="32"/>
        <end position="51"/>
    </location>
</feature>
<evidence type="ECO:0000256" key="4">
    <source>
        <dbReference type="ARBA" id="ARBA00022989"/>
    </source>
</evidence>
<feature type="non-terminal residue" evidence="8">
    <location>
        <position position="288"/>
    </location>
</feature>
<name>A0A8S7NVJ0_ECOLX</name>
<evidence type="ECO:0000256" key="5">
    <source>
        <dbReference type="ARBA" id="ARBA00023136"/>
    </source>
</evidence>
<accession>A0A8S7NVJ0</accession>
<proteinExistence type="predicted"/>
<dbReference type="PANTHER" id="PTHR11384">
    <property type="entry name" value="ATP-BINDING CASSETTE, SUB-FAMILY D MEMBER"/>
    <property type="match status" value="1"/>
</dbReference>
<dbReference type="EMBL" id="AASRHK010000029">
    <property type="protein sequence ID" value="EFF8954915.1"/>
    <property type="molecule type" value="Genomic_DNA"/>
</dbReference>
<dbReference type="InterPro" id="IPR036640">
    <property type="entry name" value="ABC1_TM_sf"/>
</dbReference>
<organism evidence="8 9">
    <name type="scientific">Escherichia coli</name>
    <dbReference type="NCBI Taxonomy" id="562"/>
    <lineage>
        <taxon>Bacteria</taxon>
        <taxon>Pseudomonadati</taxon>
        <taxon>Pseudomonadota</taxon>
        <taxon>Gammaproteobacteria</taxon>
        <taxon>Enterobacterales</taxon>
        <taxon>Enterobacteriaceae</taxon>
        <taxon>Escherichia</taxon>
    </lineage>
</organism>
<evidence type="ECO:0000256" key="3">
    <source>
        <dbReference type="ARBA" id="ARBA00022692"/>
    </source>
</evidence>
<gene>
    <name evidence="8" type="ORF">BTB68_002887</name>
</gene>
<dbReference type="PANTHER" id="PTHR11384:SF59">
    <property type="entry name" value="LYSOSOMAL COBALAMIN TRANSPORTER ABCD4"/>
    <property type="match status" value="1"/>
</dbReference>
<dbReference type="InterPro" id="IPR050835">
    <property type="entry name" value="ABC_transporter_sub-D"/>
</dbReference>
<comment type="caution">
    <text evidence="8">The sequence shown here is derived from an EMBL/GenBank/DDBJ whole genome shotgun (WGS) entry which is preliminary data.</text>
</comment>
<evidence type="ECO:0000313" key="8">
    <source>
        <dbReference type="EMBL" id="EFF8954915.1"/>
    </source>
</evidence>
<dbReference type="InterPro" id="IPR011527">
    <property type="entry name" value="ABC1_TM_dom"/>
</dbReference>
<dbReference type="AlphaFoldDB" id="A0A8S7NVJ0"/>
<dbReference type="Gene3D" id="1.20.1560.10">
    <property type="entry name" value="ABC transporter type 1, transmembrane domain"/>
    <property type="match status" value="1"/>
</dbReference>